<dbReference type="AlphaFoldDB" id="A0AAU7M2F3"/>
<dbReference type="PANTHER" id="PTHR11609:SF5">
    <property type="entry name" value="PHOSPHORIBOSYLAMINOIMIDAZOLE CARBOXYLASE"/>
    <property type="match status" value="1"/>
</dbReference>
<dbReference type="GO" id="GO:0004638">
    <property type="term" value="F:phosphoribosylaminoimidazole carboxylase activity"/>
    <property type="evidence" value="ECO:0007669"/>
    <property type="project" value="InterPro"/>
</dbReference>
<comment type="similarity">
    <text evidence="5 6">Belongs to the PurK/PurT family.</text>
</comment>
<dbReference type="SUPFAM" id="SSF56059">
    <property type="entry name" value="Glutathione synthetase ATP-binding domain-like"/>
    <property type="match status" value="1"/>
</dbReference>
<feature type="binding site" evidence="5">
    <location>
        <begin position="184"/>
        <end position="187"/>
    </location>
    <ligand>
        <name>ATP</name>
        <dbReference type="ChEBI" id="CHEBI:30616"/>
    </ligand>
</feature>
<dbReference type="InterPro" id="IPR011761">
    <property type="entry name" value="ATP-grasp"/>
</dbReference>
<dbReference type="EC" id="6.3.4.18" evidence="5 6"/>
<dbReference type="Gene3D" id="3.40.50.20">
    <property type="match status" value="1"/>
</dbReference>
<feature type="binding site" evidence="5">
    <location>
        <position position="107"/>
    </location>
    <ligand>
        <name>ATP</name>
        <dbReference type="ChEBI" id="CHEBI:30616"/>
    </ligand>
</feature>
<evidence type="ECO:0000256" key="4">
    <source>
        <dbReference type="ARBA" id="ARBA00022840"/>
    </source>
</evidence>
<evidence type="ECO:0000313" key="8">
    <source>
        <dbReference type="EMBL" id="XBP91680.1"/>
    </source>
</evidence>
<dbReference type="InterPro" id="IPR013815">
    <property type="entry name" value="ATP_grasp_subdomain_1"/>
</dbReference>
<dbReference type="InterPro" id="IPR011054">
    <property type="entry name" value="Rudment_hybrid_motif"/>
</dbReference>
<name>A0AAU7M2F3_9ACTN</name>
<dbReference type="Gene3D" id="3.30.1490.20">
    <property type="entry name" value="ATP-grasp fold, A domain"/>
    <property type="match status" value="1"/>
</dbReference>
<dbReference type="EMBL" id="CP159342">
    <property type="protein sequence ID" value="XCH72378.1"/>
    <property type="molecule type" value="Genomic_DNA"/>
</dbReference>
<dbReference type="InterPro" id="IPR005875">
    <property type="entry name" value="PurK"/>
</dbReference>
<dbReference type="Pfam" id="PF22660">
    <property type="entry name" value="RS_preATP-grasp-like"/>
    <property type="match status" value="1"/>
</dbReference>
<dbReference type="SUPFAM" id="SSF52440">
    <property type="entry name" value="PreATP-grasp domain"/>
    <property type="match status" value="1"/>
</dbReference>
<evidence type="ECO:0000259" key="7">
    <source>
        <dbReference type="PROSITE" id="PS50975"/>
    </source>
</evidence>
<evidence type="ECO:0000256" key="6">
    <source>
        <dbReference type="RuleBase" id="RU361200"/>
    </source>
</evidence>
<comment type="caution">
    <text evidence="5">Lacks conserved residue(s) required for the propagation of feature annotation.</text>
</comment>
<dbReference type="NCBIfam" id="NF004680">
    <property type="entry name" value="PRK06019.1-6"/>
    <property type="match status" value="1"/>
</dbReference>
<evidence type="ECO:0000313" key="9">
    <source>
        <dbReference type="EMBL" id="XCH72378.1"/>
    </source>
</evidence>
<feature type="domain" description="ATP-grasp" evidence="7">
    <location>
        <begin position="111"/>
        <end position="299"/>
    </location>
</feature>
<dbReference type="InterPro" id="IPR016185">
    <property type="entry name" value="PreATP-grasp_dom_sf"/>
</dbReference>
<dbReference type="HAMAP" id="MF_01928">
    <property type="entry name" value="PurK"/>
    <property type="match status" value="1"/>
</dbReference>
<sequence length="386" mass="40926">MDSRTGLPVVGMVGGGQLARMTHQAAIALGQSLHVLAAAPDDGAALVAADVQYGDHTDLAALRTFAKSCDVVTFDHEHVPGEHIRALAADGVKVFPPADALLHAQDKRVMRERLGALGAPNPRWRPVAEPAELVDFGDEVGWPVVLKAARGGYDGRGVWVVDDAPQATELAATLLADGTPLIVEERVALRRELAVQVARSPFGQVAAYPVVETVQRDGICVEVLAPAPDLPEELALAAQQLAIDLATALGVVGLLAVELFQTDAGLVVNELAMRPHNSGHWTIEGARTSQFEQHLRAVLDYPMGDTSLTAPVVVMANVLGGEPGGISIDERLHHLFAAEPGAKVHLYGKQVRPGRKIGHVTVLGDDLDDVRARAARAARWLQEGRG</sequence>
<comment type="pathway">
    <text evidence="5 6">Purine metabolism; IMP biosynthesis via de novo pathway; 5-amino-1-(5-phospho-D-ribosyl)imidazole-4-carboxylate from 5-amino-1-(5-phospho-D-ribosyl)imidazole (N5-CAIR route): step 1/2.</text>
</comment>
<dbReference type="InterPro" id="IPR003135">
    <property type="entry name" value="ATP-grasp_carboxylate-amine"/>
</dbReference>
<organism evidence="8">
    <name type="scientific">Micromonospora sp. CCTCC AA 2012012</name>
    <dbReference type="NCBI Taxonomy" id="3111921"/>
    <lineage>
        <taxon>Bacteria</taxon>
        <taxon>Bacillati</taxon>
        <taxon>Actinomycetota</taxon>
        <taxon>Actinomycetes</taxon>
        <taxon>Micromonosporales</taxon>
        <taxon>Micromonosporaceae</taxon>
        <taxon>Micromonospora</taxon>
    </lineage>
</organism>
<dbReference type="GO" id="GO:0034028">
    <property type="term" value="F:5-(carboxyamino)imidazole ribonucleotide synthase activity"/>
    <property type="evidence" value="ECO:0007669"/>
    <property type="project" value="UniProtKB-UniRule"/>
</dbReference>
<dbReference type="PANTHER" id="PTHR11609">
    <property type="entry name" value="PURINE BIOSYNTHESIS PROTEIN 6/7, PUR6/7"/>
    <property type="match status" value="1"/>
</dbReference>
<evidence type="ECO:0000256" key="2">
    <source>
        <dbReference type="ARBA" id="ARBA00022741"/>
    </source>
</evidence>
<keyword evidence="3 5" id="KW-0658">Purine biosynthesis</keyword>
<dbReference type="Gene3D" id="3.30.470.20">
    <property type="entry name" value="ATP-grasp fold, B domain"/>
    <property type="match status" value="1"/>
</dbReference>
<protein>
    <recommendedName>
        <fullName evidence="5 6">N5-carboxyaminoimidazole ribonucleotide synthase</fullName>
        <shortName evidence="5 6">N5-CAIR synthase</shortName>
        <ecNumber evidence="5 6">6.3.4.18</ecNumber>
    </recommendedName>
    <alternativeName>
        <fullName evidence="5 6">5-(carboxyamino)imidazole ribonucleotide synthetase</fullName>
    </alternativeName>
</protein>
<dbReference type="Pfam" id="PF17769">
    <property type="entry name" value="PurK_C"/>
    <property type="match status" value="1"/>
</dbReference>
<comment type="function">
    <text evidence="6">Catalyzes the ATP-dependent conversion of 5-aminoimidazole ribonucleotide (AIR) and HCO(3)- to N5-carboxyaminoimidazole ribonucleotide (N5-CAIR).</text>
</comment>
<keyword evidence="2 5" id="KW-0547">Nucleotide-binding</keyword>
<comment type="subunit">
    <text evidence="5 6">Homodimer.</text>
</comment>
<reference evidence="8" key="1">
    <citation type="submission" date="2024-01" db="EMBL/GenBank/DDBJ databases">
        <title>The genome sequence of Micromonospora mangrovi CCTCC AA 2012012.</title>
        <authorList>
            <person name="Gao J."/>
        </authorList>
    </citation>
    <scope>NUCLEOTIDE SEQUENCE</scope>
    <source>
        <strain evidence="8">CCTCC AA 2012012</strain>
    </source>
</reference>
<dbReference type="Pfam" id="PF02222">
    <property type="entry name" value="ATP-grasp"/>
    <property type="match status" value="1"/>
</dbReference>
<dbReference type="EMBL" id="CP157762">
    <property type="protein sequence ID" value="XBP91680.1"/>
    <property type="molecule type" value="Genomic_DNA"/>
</dbReference>
<comment type="function">
    <text evidence="5">Catalyzes the ATP-dependent conversion of 5-aminoimidazole ribonucleotide (AIR) and HCO(3)(-) to N5-carboxyaminoimidazole ribonucleotide (N5-CAIR).</text>
</comment>
<keyword evidence="1 5" id="KW-0436">Ligase</keyword>
<dbReference type="GO" id="GO:0006189">
    <property type="term" value="P:'de novo' IMP biosynthetic process"/>
    <property type="evidence" value="ECO:0007669"/>
    <property type="project" value="UniProtKB-UniRule"/>
</dbReference>
<dbReference type="SUPFAM" id="SSF51246">
    <property type="entry name" value="Rudiment single hybrid motif"/>
    <property type="match status" value="1"/>
</dbReference>
<dbReference type="InterPro" id="IPR040686">
    <property type="entry name" value="PurK_C"/>
</dbReference>
<dbReference type="NCBIfam" id="TIGR01161">
    <property type="entry name" value="purK"/>
    <property type="match status" value="1"/>
</dbReference>
<dbReference type="FunFam" id="3.30.470.20:FF:000029">
    <property type="entry name" value="N5-carboxyaminoimidazole ribonucleotide synthase"/>
    <property type="match status" value="1"/>
</dbReference>
<dbReference type="GO" id="GO:0005524">
    <property type="term" value="F:ATP binding"/>
    <property type="evidence" value="ECO:0007669"/>
    <property type="project" value="UniProtKB-UniRule"/>
</dbReference>
<dbReference type="GO" id="GO:0046872">
    <property type="term" value="F:metal ion binding"/>
    <property type="evidence" value="ECO:0007669"/>
    <property type="project" value="InterPro"/>
</dbReference>
<feature type="binding site" evidence="5">
    <location>
        <position position="192"/>
    </location>
    <ligand>
        <name>ATP</name>
        <dbReference type="ChEBI" id="CHEBI:30616"/>
    </ligand>
</feature>
<keyword evidence="4 5" id="KW-0067">ATP-binding</keyword>
<proteinExistence type="inferred from homology"/>
<dbReference type="FunFam" id="3.40.50.20:FF:000025">
    <property type="entry name" value="N5-carboxyaminoimidazole ribonucleotide synthase"/>
    <property type="match status" value="1"/>
</dbReference>
<dbReference type="RefSeq" id="WP_350931221.1">
    <property type="nucleotide sequence ID" value="NZ_CP157762.1"/>
</dbReference>
<evidence type="ECO:0000256" key="3">
    <source>
        <dbReference type="ARBA" id="ARBA00022755"/>
    </source>
</evidence>
<comment type="catalytic activity">
    <reaction evidence="5 6">
        <text>5-amino-1-(5-phospho-beta-D-ribosyl)imidazole + hydrogencarbonate + ATP = 5-carboxyamino-1-(5-phospho-D-ribosyl)imidazole + ADP + phosphate + 2 H(+)</text>
        <dbReference type="Rhea" id="RHEA:19317"/>
        <dbReference type="ChEBI" id="CHEBI:15378"/>
        <dbReference type="ChEBI" id="CHEBI:17544"/>
        <dbReference type="ChEBI" id="CHEBI:30616"/>
        <dbReference type="ChEBI" id="CHEBI:43474"/>
        <dbReference type="ChEBI" id="CHEBI:58730"/>
        <dbReference type="ChEBI" id="CHEBI:137981"/>
        <dbReference type="ChEBI" id="CHEBI:456216"/>
        <dbReference type="EC" id="6.3.4.18"/>
    </reaction>
</comment>
<feature type="binding site" evidence="5">
    <location>
        <position position="147"/>
    </location>
    <ligand>
        <name>ATP</name>
        <dbReference type="ChEBI" id="CHEBI:30616"/>
    </ligand>
</feature>
<accession>A0AAU7M2F3</accession>
<evidence type="ECO:0000256" key="1">
    <source>
        <dbReference type="ARBA" id="ARBA00022598"/>
    </source>
</evidence>
<dbReference type="PROSITE" id="PS50975">
    <property type="entry name" value="ATP_GRASP"/>
    <property type="match status" value="1"/>
</dbReference>
<gene>
    <name evidence="5 6" type="primary">purK</name>
    <name evidence="9" type="ORF">ABUL08_18790</name>
    <name evidence="8" type="ORF">VK199_18720</name>
</gene>
<feature type="binding site" evidence="5">
    <location>
        <begin position="269"/>
        <end position="270"/>
    </location>
    <ligand>
        <name>ATP</name>
        <dbReference type="ChEBI" id="CHEBI:30616"/>
    </ligand>
</feature>
<dbReference type="NCBIfam" id="NF004679">
    <property type="entry name" value="PRK06019.1-5"/>
    <property type="match status" value="1"/>
</dbReference>
<evidence type="ECO:0000256" key="5">
    <source>
        <dbReference type="HAMAP-Rule" id="MF_01928"/>
    </source>
</evidence>
<dbReference type="GO" id="GO:0005829">
    <property type="term" value="C:cytosol"/>
    <property type="evidence" value="ECO:0007669"/>
    <property type="project" value="TreeGrafter"/>
</dbReference>
<reference evidence="9" key="2">
    <citation type="submission" date="2024-06" db="EMBL/GenBank/DDBJ databases">
        <title>Micromonospora mangrovi CCTCC AA 2012012 genome sequences.</title>
        <authorList>
            <person name="Gao J."/>
        </authorList>
    </citation>
    <scope>NUCLEOTIDE SEQUENCE</scope>
    <source>
        <strain evidence="9">CCTCC AA 2012012</strain>
    </source>
</reference>
<dbReference type="InterPro" id="IPR054350">
    <property type="entry name" value="PurT/PurK_preATP-grasp"/>
</dbReference>